<dbReference type="GO" id="GO:0140581">
    <property type="term" value="F:P-type monovalent copper transporter activity"/>
    <property type="evidence" value="ECO:0007669"/>
    <property type="project" value="UniProtKB-EC"/>
</dbReference>
<dbReference type="EC" id="7.2.2.8" evidence="3"/>
<evidence type="ECO:0000256" key="10">
    <source>
        <dbReference type="ARBA" id="ARBA00022737"/>
    </source>
</evidence>
<comment type="subcellular location">
    <subcellularLocation>
        <location evidence="1">Cell membrane</location>
        <topology evidence="1">Multi-pass membrane protein</topology>
    </subcellularLocation>
</comment>
<evidence type="ECO:0000256" key="12">
    <source>
        <dbReference type="ARBA" id="ARBA00022796"/>
    </source>
</evidence>
<keyword evidence="6 24" id="KW-1003">Cell membrane</keyword>
<proteinExistence type="inferred from homology"/>
<evidence type="ECO:0000256" key="7">
    <source>
        <dbReference type="ARBA" id="ARBA00022553"/>
    </source>
</evidence>
<evidence type="ECO:0000256" key="21">
    <source>
        <dbReference type="ARBA" id="ARBA00033239"/>
    </source>
</evidence>
<accession>A0A1D2YWQ7</accession>
<comment type="similarity">
    <text evidence="2 24">Belongs to the cation transport ATPase (P-type) (TC 3.A.3) family. Type IB subfamily.</text>
</comment>
<feature type="transmembrane region" description="Helical" evidence="24">
    <location>
        <begin position="233"/>
        <end position="252"/>
    </location>
</feature>
<keyword evidence="5" id="KW-0813">Transport</keyword>
<evidence type="ECO:0000256" key="17">
    <source>
        <dbReference type="ARBA" id="ARBA00023008"/>
    </source>
</evidence>
<dbReference type="PANTHER" id="PTHR43520:SF8">
    <property type="entry name" value="P-TYPE CU(+) TRANSPORTER"/>
    <property type="match status" value="1"/>
</dbReference>
<dbReference type="InterPro" id="IPR023298">
    <property type="entry name" value="ATPase_P-typ_TM_dom_sf"/>
</dbReference>
<dbReference type="NCBIfam" id="TIGR01494">
    <property type="entry name" value="ATPase_P-type"/>
    <property type="match status" value="1"/>
</dbReference>
<dbReference type="FunFam" id="2.70.150.10:FF:000002">
    <property type="entry name" value="Copper-transporting ATPase 1, putative"/>
    <property type="match status" value="1"/>
</dbReference>
<evidence type="ECO:0000256" key="6">
    <source>
        <dbReference type="ARBA" id="ARBA00022475"/>
    </source>
</evidence>
<dbReference type="Gene3D" id="3.40.1110.10">
    <property type="entry name" value="Calcium-transporting ATPase, cytoplasmic domain N"/>
    <property type="match status" value="1"/>
</dbReference>
<dbReference type="InterPro" id="IPR023299">
    <property type="entry name" value="ATPase_P-typ_cyto_dom_N"/>
</dbReference>
<dbReference type="GO" id="GO:0016887">
    <property type="term" value="F:ATP hydrolysis activity"/>
    <property type="evidence" value="ECO:0007669"/>
    <property type="project" value="InterPro"/>
</dbReference>
<protein>
    <recommendedName>
        <fullName evidence="4">Copper-exporting P-type ATPase</fullName>
        <ecNumber evidence="3">7.2.2.8</ecNumber>
    </recommendedName>
    <alternativeName>
        <fullName evidence="20">Copper-exporting P-type ATPase A</fullName>
    </alternativeName>
    <alternativeName>
        <fullName evidence="21">Cu(+)-exporting ATPase</fullName>
    </alternativeName>
</protein>
<feature type="transmembrane region" description="Helical" evidence="24">
    <location>
        <begin position="762"/>
        <end position="781"/>
    </location>
</feature>
<feature type="transmembrane region" description="Helical" evidence="24">
    <location>
        <begin position="171"/>
        <end position="191"/>
    </location>
</feature>
<evidence type="ECO:0000256" key="23">
    <source>
        <dbReference type="ARBA" id="ARBA00055366"/>
    </source>
</evidence>
<dbReference type="Gene3D" id="3.40.50.1000">
    <property type="entry name" value="HAD superfamily/HAD-like"/>
    <property type="match status" value="1"/>
</dbReference>
<keyword evidence="7" id="KW-0597">Phosphoprotein</keyword>
<dbReference type="EMBL" id="MIJF01000006">
    <property type="protein sequence ID" value="OEG00149.1"/>
    <property type="molecule type" value="Genomic_DNA"/>
</dbReference>
<dbReference type="NCBIfam" id="TIGR01525">
    <property type="entry name" value="ATPase-IB_hvy"/>
    <property type="match status" value="1"/>
</dbReference>
<dbReference type="InterPro" id="IPR023214">
    <property type="entry name" value="HAD_sf"/>
</dbReference>
<dbReference type="SUPFAM" id="SSF55008">
    <property type="entry name" value="HMA, heavy metal-associated domain"/>
    <property type="match status" value="2"/>
</dbReference>
<comment type="catalytic activity">
    <reaction evidence="22">
        <text>Cu(+)(in) + ATP + H2O = Cu(+)(out) + ADP + phosphate + H(+)</text>
        <dbReference type="Rhea" id="RHEA:25792"/>
        <dbReference type="ChEBI" id="CHEBI:15377"/>
        <dbReference type="ChEBI" id="CHEBI:15378"/>
        <dbReference type="ChEBI" id="CHEBI:30616"/>
        <dbReference type="ChEBI" id="CHEBI:43474"/>
        <dbReference type="ChEBI" id="CHEBI:49552"/>
        <dbReference type="ChEBI" id="CHEBI:456216"/>
        <dbReference type="EC" id="7.2.2.8"/>
    </reaction>
</comment>
<evidence type="ECO:0000256" key="9">
    <source>
        <dbReference type="ARBA" id="ARBA00022723"/>
    </source>
</evidence>
<evidence type="ECO:0000256" key="13">
    <source>
        <dbReference type="ARBA" id="ARBA00022840"/>
    </source>
</evidence>
<dbReference type="SUPFAM" id="SSF56784">
    <property type="entry name" value="HAD-like"/>
    <property type="match status" value="1"/>
</dbReference>
<dbReference type="PRINTS" id="PR00943">
    <property type="entry name" value="CUATPASE"/>
</dbReference>
<dbReference type="PROSITE" id="PS01047">
    <property type="entry name" value="HMA_1"/>
    <property type="match status" value="2"/>
</dbReference>
<dbReference type="Gene3D" id="3.30.70.100">
    <property type="match status" value="2"/>
</dbReference>
<gene>
    <name evidence="26" type="ORF">BHF71_05975</name>
</gene>
<keyword evidence="19 24" id="KW-0472">Membrane</keyword>
<dbReference type="InterPro" id="IPR006122">
    <property type="entry name" value="HMA_Cu_ion-bd"/>
</dbReference>
<dbReference type="InterPro" id="IPR001757">
    <property type="entry name" value="P_typ_ATPase"/>
</dbReference>
<dbReference type="RefSeq" id="WP_069655963.1">
    <property type="nucleotide sequence ID" value="NZ_MIJF01000006.1"/>
</dbReference>
<feature type="domain" description="HMA" evidence="25">
    <location>
        <begin position="80"/>
        <end position="146"/>
    </location>
</feature>
<evidence type="ECO:0000256" key="22">
    <source>
        <dbReference type="ARBA" id="ARBA00049289"/>
    </source>
</evidence>
<evidence type="ECO:0000256" key="3">
    <source>
        <dbReference type="ARBA" id="ARBA00012517"/>
    </source>
</evidence>
<feature type="transmembrane region" description="Helical" evidence="24">
    <location>
        <begin position="446"/>
        <end position="466"/>
    </location>
</feature>
<evidence type="ECO:0000256" key="1">
    <source>
        <dbReference type="ARBA" id="ARBA00004651"/>
    </source>
</evidence>
<dbReference type="InterPro" id="IPR059000">
    <property type="entry name" value="ATPase_P-type_domA"/>
</dbReference>
<dbReference type="InterPro" id="IPR036163">
    <property type="entry name" value="HMA_dom_sf"/>
</dbReference>
<evidence type="ECO:0000256" key="24">
    <source>
        <dbReference type="RuleBase" id="RU362081"/>
    </source>
</evidence>
<dbReference type="GO" id="GO:0055070">
    <property type="term" value="P:copper ion homeostasis"/>
    <property type="evidence" value="ECO:0007669"/>
    <property type="project" value="TreeGrafter"/>
</dbReference>
<keyword evidence="11 24" id="KW-0547">Nucleotide-binding</keyword>
<dbReference type="SFLD" id="SFLDG00002">
    <property type="entry name" value="C1.7:_P-type_atpase_like"/>
    <property type="match status" value="1"/>
</dbReference>
<dbReference type="AlphaFoldDB" id="A0A1D2YWQ7"/>
<dbReference type="NCBIfam" id="TIGR01511">
    <property type="entry name" value="ATPase-IB1_Cu"/>
    <property type="match status" value="1"/>
</dbReference>
<dbReference type="InterPro" id="IPR017969">
    <property type="entry name" value="Heavy-metal-associated_CS"/>
</dbReference>
<dbReference type="FunFam" id="3.40.50.1000:FF:000144">
    <property type="entry name" value="copper-transporting ATPase 1 isoform X2"/>
    <property type="match status" value="1"/>
</dbReference>
<keyword evidence="13 24" id="KW-0067">ATP-binding</keyword>
<dbReference type="GO" id="GO:0005886">
    <property type="term" value="C:plasma membrane"/>
    <property type="evidence" value="ECO:0007669"/>
    <property type="project" value="UniProtKB-SubCell"/>
</dbReference>
<evidence type="ECO:0000256" key="8">
    <source>
        <dbReference type="ARBA" id="ARBA00022692"/>
    </source>
</evidence>
<evidence type="ECO:0000256" key="15">
    <source>
        <dbReference type="ARBA" id="ARBA00022967"/>
    </source>
</evidence>
<evidence type="ECO:0000256" key="2">
    <source>
        <dbReference type="ARBA" id="ARBA00006024"/>
    </source>
</evidence>
<evidence type="ECO:0000313" key="26">
    <source>
        <dbReference type="EMBL" id="OEG00149.1"/>
    </source>
</evidence>
<evidence type="ECO:0000256" key="20">
    <source>
        <dbReference type="ARBA" id="ARBA00029719"/>
    </source>
</evidence>
<name>A0A1D2YWQ7_9BACI</name>
<dbReference type="InterPro" id="IPR036412">
    <property type="entry name" value="HAD-like_sf"/>
</dbReference>
<dbReference type="Pfam" id="PF00702">
    <property type="entry name" value="Hydrolase"/>
    <property type="match status" value="1"/>
</dbReference>
<keyword evidence="16 24" id="KW-1133">Transmembrane helix</keyword>
<feature type="transmembrane region" description="Helical" evidence="24">
    <location>
        <begin position="420"/>
        <end position="440"/>
    </location>
</feature>
<dbReference type="CDD" id="cd00371">
    <property type="entry name" value="HMA"/>
    <property type="match status" value="2"/>
</dbReference>
<dbReference type="Pfam" id="PF00122">
    <property type="entry name" value="E1-E2_ATPase"/>
    <property type="match status" value="1"/>
</dbReference>
<dbReference type="Proteomes" id="UP000243739">
    <property type="component" value="Unassembled WGS sequence"/>
</dbReference>
<evidence type="ECO:0000256" key="4">
    <source>
        <dbReference type="ARBA" id="ARBA00015102"/>
    </source>
</evidence>
<comment type="caution">
    <text evidence="26">The sequence shown here is derived from an EMBL/GenBank/DDBJ whole genome shotgun (WGS) entry which is preliminary data.</text>
</comment>
<evidence type="ECO:0000256" key="14">
    <source>
        <dbReference type="ARBA" id="ARBA00022842"/>
    </source>
</evidence>
<dbReference type="GO" id="GO:0043682">
    <property type="term" value="F:P-type divalent copper transporter activity"/>
    <property type="evidence" value="ECO:0007669"/>
    <property type="project" value="TreeGrafter"/>
</dbReference>
<dbReference type="Gene3D" id="2.70.150.10">
    <property type="entry name" value="Calcium-transporting ATPase, cytoplasmic transduction domain A"/>
    <property type="match status" value="1"/>
</dbReference>
<evidence type="ECO:0000256" key="19">
    <source>
        <dbReference type="ARBA" id="ARBA00023136"/>
    </source>
</evidence>
<dbReference type="PROSITE" id="PS00154">
    <property type="entry name" value="ATPASE_E1_E2"/>
    <property type="match status" value="1"/>
</dbReference>
<dbReference type="SFLD" id="SFLDS00003">
    <property type="entry name" value="Haloacid_Dehalogenase"/>
    <property type="match status" value="1"/>
</dbReference>
<dbReference type="InterPro" id="IPR027256">
    <property type="entry name" value="P-typ_ATPase_IB"/>
</dbReference>
<dbReference type="OrthoDB" id="9813266at2"/>
<keyword evidence="17" id="KW-0186">Copper</keyword>
<reference evidence="26 27" key="1">
    <citation type="submission" date="2016-09" db="EMBL/GenBank/DDBJ databases">
        <title>Draft genome sequence for the type strain of Vulcanibacillus modesticaldus BR, a strictly anaerobic, moderately thermophilic, and nitrate-reducing bacterium from deep sea-hydrothermal vents of the Mid-Atlantic Ridge.</title>
        <authorList>
            <person name="Abin C.A."/>
            <person name="Hollibaugh J.T."/>
        </authorList>
    </citation>
    <scope>NUCLEOTIDE SEQUENCE [LARGE SCALE GENOMIC DNA]</scope>
    <source>
        <strain evidence="26 27">BR</strain>
    </source>
</reference>
<dbReference type="SUPFAM" id="SSF81653">
    <property type="entry name" value="Calcium ATPase, transduction domain A"/>
    <property type="match status" value="1"/>
</dbReference>
<dbReference type="PRINTS" id="PR00942">
    <property type="entry name" value="CUATPASEI"/>
</dbReference>
<dbReference type="InterPro" id="IPR044492">
    <property type="entry name" value="P_typ_ATPase_HD_dom"/>
</dbReference>
<dbReference type="InterPro" id="IPR008250">
    <property type="entry name" value="ATPase_P-typ_transduc_dom_A_sf"/>
</dbReference>
<dbReference type="NCBIfam" id="TIGR01512">
    <property type="entry name" value="ATPase-IB2_Cd"/>
    <property type="match status" value="1"/>
</dbReference>
<keyword evidence="27" id="KW-1185">Reference proteome</keyword>
<dbReference type="SUPFAM" id="SSF81665">
    <property type="entry name" value="Calcium ATPase, transmembrane domain M"/>
    <property type="match status" value="1"/>
</dbReference>
<dbReference type="FunFam" id="3.30.70.100:FF:000005">
    <property type="entry name" value="Copper-exporting P-type ATPase A"/>
    <property type="match status" value="2"/>
</dbReference>
<evidence type="ECO:0000259" key="25">
    <source>
        <dbReference type="PROSITE" id="PS50846"/>
    </source>
</evidence>
<dbReference type="GO" id="GO:0005507">
    <property type="term" value="F:copper ion binding"/>
    <property type="evidence" value="ECO:0007669"/>
    <property type="project" value="InterPro"/>
</dbReference>
<organism evidence="26 27">
    <name type="scientific">Vulcanibacillus modesticaldus</name>
    <dbReference type="NCBI Taxonomy" id="337097"/>
    <lineage>
        <taxon>Bacteria</taxon>
        <taxon>Bacillati</taxon>
        <taxon>Bacillota</taxon>
        <taxon>Bacilli</taxon>
        <taxon>Bacillales</taxon>
        <taxon>Bacillaceae</taxon>
        <taxon>Vulcanibacillus</taxon>
    </lineage>
</organism>
<evidence type="ECO:0000256" key="16">
    <source>
        <dbReference type="ARBA" id="ARBA00022989"/>
    </source>
</evidence>
<dbReference type="SFLD" id="SFLDF00027">
    <property type="entry name" value="p-type_atpase"/>
    <property type="match status" value="1"/>
</dbReference>
<dbReference type="PANTHER" id="PTHR43520">
    <property type="entry name" value="ATP7, ISOFORM B"/>
    <property type="match status" value="1"/>
</dbReference>
<keyword evidence="15" id="KW-1278">Translocase</keyword>
<keyword evidence="10" id="KW-0677">Repeat</keyword>
<feature type="transmembrane region" description="Helical" evidence="24">
    <location>
        <begin position="203"/>
        <end position="221"/>
    </location>
</feature>
<dbReference type="GO" id="GO:0005524">
    <property type="term" value="F:ATP binding"/>
    <property type="evidence" value="ECO:0007669"/>
    <property type="project" value="UniProtKB-UniRule"/>
</dbReference>
<keyword evidence="9 24" id="KW-0479">Metal-binding</keyword>
<dbReference type="NCBIfam" id="TIGR00003">
    <property type="entry name" value="copper ion binding protein"/>
    <property type="match status" value="2"/>
</dbReference>
<evidence type="ECO:0000256" key="5">
    <source>
        <dbReference type="ARBA" id="ARBA00022448"/>
    </source>
</evidence>
<comment type="function">
    <text evidence="23">Involved in copper export.</text>
</comment>
<evidence type="ECO:0000313" key="27">
    <source>
        <dbReference type="Proteomes" id="UP000243739"/>
    </source>
</evidence>
<dbReference type="Pfam" id="PF00403">
    <property type="entry name" value="HMA"/>
    <property type="match status" value="2"/>
</dbReference>
<keyword evidence="8 24" id="KW-0812">Transmembrane</keyword>
<evidence type="ECO:0000256" key="18">
    <source>
        <dbReference type="ARBA" id="ARBA00023065"/>
    </source>
</evidence>
<feature type="domain" description="HMA" evidence="25">
    <location>
        <begin position="12"/>
        <end position="78"/>
    </location>
</feature>
<dbReference type="InterPro" id="IPR018303">
    <property type="entry name" value="ATPase_P-typ_P_site"/>
</dbReference>
<evidence type="ECO:0000256" key="11">
    <source>
        <dbReference type="ARBA" id="ARBA00022741"/>
    </source>
</evidence>
<sequence length="814" mass="87835">MGATKVEAKTTKQMSLKIHGMTCANCALKIEKSLKKLPGVSDANVNFAVEKATVIYNPDEANPAQFEEIINKLGYSVPKSRVKLKIVGMTCANCAQKIEKKLNSLDGVSSATVNFGMEMAMVEYNENVITVAELKQSVQKLGYEAFSTDEEGSADAEREAREREIAKQKRLFIFSAVLSAPLVLYMFAEIFSWNLPSIFFNKYFQLILATPIQFYAGWQFYVDSYHNLKNKSANMSVLIALGTSAAYLYSILATFWGDVIGETTVYYETAAVIITLIILGKLLEAVAKGRTSEAIKKLMGLQAKTARVIRDGEEMDIAIEDVIVDDIIVVRPGEKVPVDGIIVDGSSSLDESMITGESIPVEKKVGDEVIGATINKHGTFKFKATKVGKDTALAQIIKIVEDAQGSKAPIQRMADKISSYFVPAVVLIAVLTFTIWYLITGDLTSSLLYATAVLVIACPCALGLATPTAVMVGTGKGAENGILIKGGEHLENAYKTQVIILDKTGTITKGEPELTDIISLSKEWNEEKLLRITASAEKNSEHPLAEAIVAGAKARGSQLVDPESFHAIPGHGIEATVEGYHVYVGTRKLMNEKNISYSEHEKDMEKLENDGKTAMLIAINNQLVGLVAVADTVKDTSAEAIEALQKMGLRVMMITGDNVRTAQAIARQVGLKPEDVLAEVLPEDKASNVDKLKKEGYVVAMVGDGINDAPALASADIGIAIGTGTDVAMEAADITLMRGDLRGIVAAIRLSRQTMRKAKQNLFWALIYNTLGIPIAALGFLSPVLAGAAMAFSSVSVVTNSTLLKSFDPMKGFK</sequence>
<dbReference type="InterPro" id="IPR006121">
    <property type="entry name" value="HMA_dom"/>
</dbReference>
<keyword evidence="12" id="KW-0187">Copper transport</keyword>
<dbReference type="PROSITE" id="PS50846">
    <property type="entry name" value="HMA_2"/>
    <property type="match status" value="2"/>
</dbReference>
<keyword evidence="14" id="KW-0460">Magnesium</keyword>
<dbReference type="CDD" id="cd02094">
    <property type="entry name" value="P-type_ATPase_Cu-like"/>
    <property type="match status" value="1"/>
</dbReference>
<dbReference type="STRING" id="337097.BHF71_05975"/>
<keyword evidence="18" id="KW-0406">Ion transport</keyword>
<dbReference type="PRINTS" id="PR00119">
    <property type="entry name" value="CATATPASE"/>
</dbReference>
<feature type="transmembrane region" description="Helical" evidence="24">
    <location>
        <begin position="264"/>
        <end position="283"/>
    </location>
</feature>